<dbReference type="InterPro" id="IPR039069">
    <property type="entry name" value="CE7"/>
</dbReference>
<dbReference type="GO" id="GO:0005976">
    <property type="term" value="P:polysaccharide metabolic process"/>
    <property type="evidence" value="ECO:0007669"/>
    <property type="project" value="TreeGrafter"/>
</dbReference>
<feature type="active site" description="Charge relay system" evidence="1">
    <location>
        <position position="405"/>
    </location>
</feature>
<dbReference type="InterPro" id="IPR008391">
    <property type="entry name" value="AXE1_dom"/>
</dbReference>
<evidence type="ECO:0000256" key="1">
    <source>
        <dbReference type="PIRSR" id="PIRSR639069-1"/>
    </source>
</evidence>
<dbReference type="Pfam" id="PF05448">
    <property type="entry name" value="AXE1"/>
    <property type="match status" value="1"/>
</dbReference>
<dbReference type="RefSeq" id="WP_124789258.1">
    <property type="nucleotide sequence ID" value="NZ_RQYN01000004.1"/>
</dbReference>
<feature type="binding site" evidence="2">
    <location>
        <position position="210"/>
    </location>
    <ligand>
        <name>substrate</name>
    </ligand>
</feature>
<proteinExistence type="predicted"/>
<dbReference type="PROSITE" id="PS51257">
    <property type="entry name" value="PROKAR_LIPOPROTEIN"/>
    <property type="match status" value="1"/>
</dbReference>
<reference evidence="5 6" key="1">
    <citation type="submission" date="2018-11" db="EMBL/GenBank/DDBJ databases">
        <title>Genomes From Bacteria Associated with the Canine Oral Cavity: a Test Case for Automated Genome-Based Taxonomic Assignment.</title>
        <authorList>
            <person name="Coil D.A."/>
            <person name="Jospin G."/>
            <person name="Darling A.E."/>
            <person name="Wallis C."/>
            <person name="Davis I.J."/>
            <person name="Harris S."/>
            <person name="Eisen J.A."/>
            <person name="Holcombe L.J."/>
            <person name="O'Flynn C."/>
        </authorList>
    </citation>
    <scope>NUCLEOTIDE SEQUENCE [LARGE SCALE GENOMIC DNA]</scope>
    <source>
        <strain evidence="5 6">OH1426_COT-023</strain>
    </source>
</reference>
<dbReference type="GO" id="GO:0052689">
    <property type="term" value="F:carboxylic ester hydrolase activity"/>
    <property type="evidence" value="ECO:0007669"/>
    <property type="project" value="TreeGrafter"/>
</dbReference>
<protein>
    <submittedName>
        <fullName evidence="5">Acetyl xylan esterase</fullName>
    </submittedName>
</protein>
<evidence type="ECO:0000313" key="5">
    <source>
        <dbReference type="EMBL" id="RRD78475.1"/>
    </source>
</evidence>
<organism evidence="5 6">
    <name type="scientific">Tannerella forsythia</name>
    <name type="common">Bacteroides forsythus</name>
    <dbReference type="NCBI Taxonomy" id="28112"/>
    <lineage>
        <taxon>Bacteria</taxon>
        <taxon>Pseudomonadati</taxon>
        <taxon>Bacteroidota</taxon>
        <taxon>Bacteroidia</taxon>
        <taxon>Bacteroidales</taxon>
        <taxon>Tannerellaceae</taxon>
        <taxon>Tannerella</taxon>
    </lineage>
</organism>
<evidence type="ECO:0000313" key="6">
    <source>
        <dbReference type="Proteomes" id="UP000279860"/>
    </source>
</evidence>
<dbReference type="AlphaFoldDB" id="A0A3P1Z6E5"/>
<dbReference type="Proteomes" id="UP000279860">
    <property type="component" value="Unassembled WGS sequence"/>
</dbReference>
<keyword evidence="3" id="KW-0732">Signal</keyword>
<name>A0A3P1Z6E5_TANFO</name>
<dbReference type="InterPro" id="IPR029058">
    <property type="entry name" value="AB_hydrolase_fold"/>
</dbReference>
<evidence type="ECO:0000256" key="2">
    <source>
        <dbReference type="PIRSR" id="PIRSR639069-2"/>
    </source>
</evidence>
<feature type="active site" description="Nucleophile" evidence="1">
    <location>
        <position position="291"/>
    </location>
</feature>
<feature type="signal peptide" evidence="3">
    <location>
        <begin position="1"/>
        <end position="23"/>
    </location>
</feature>
<dbReference type="PANTHER" id="PTHR40111:SF1">
    <property type="entry name" value="CEPHALOSPORIN-C DEACETYLASE"/>
    <property type="match status" value="1"/>
</dbReference>
<evidence type="ECO:0000259" key="4">
    <source>
        <dbReference type="Pfam" id="PF05448"/>
    </source>
</evidence>
<feature type="domain" description="Acetyl xylan esterase" evidence="4">
    <location>
        <begin position="139"/>
        <end position="420"/>
    </location>
</feature>
<dbReference type="EMBL" id="RQYN01000004">
    <property type="protein sequence ID" value="RRD78475.1"/>
    <property type="molecule type" value="Genomic_DNA"/>
</dbReference>
<sequence length="424" mass="48030">MNIKRLFFVFIVLIAGTACDVSAQDAKNKMLDVELLQPEKLMFYSSQTPEIQFVAKNTGNSLVSQQITLQIDTDKKIRLYSLSQQVTVNANDSVMFSFSFTLPNPGFYRCFLWLGGAVESRKFNIGYEPEAIVSLPDSQPDFDDFWQTTLGELAAVAPEYTLIALPEHSSGKRKMYRVTMKSFGNMEIAGYYCVPTAQGKHPVIVSYMGYGSKPWMPDADGNPDHAEFVLSVRGQGLNESSNIYGDWITYGLQSKEAYYYRGAFMDLIRAIDFVASRKEVDVRNIFVEGGSQGGAFSLIACALDNRIAAAAPFIPFLSDYPDYFDIVDWPANSIRKKQAEMEISDKQLYETLSYFDVKNFARRITCPIIMGVGLQDEVCPPHTNFAGYNLIRSSKEYHIFPLSGHDVGPEWWQYRSTFFKKYRK</sequence>
<evidence type="ECO:0000256" key="3">
    <source>
        <dbReference type="SAM" id="SignalP"/>
    </source>
</evidence>
<comment type="caution">
    <text evidence="5">The sequence shown here is derived from an EMBL/GenBank/DDBJ whole genome shotgun (WGS) entry which is preliminary data.</text>
</comment>
<accession>A0A3P1Z6E5</accession>
<dbReference type="SUPFAM" id="SSF53474">
    <property type="entry name" value="alpha/beta-Hydrolases"/>
    <property type="match status" value="1"/>
</dbReference>
<feature type="active site" description="Charge relay system" evidence="1">
    <location>
        <position position="376"/>
    </location>
</feature>
<feature type="chain" id="PRO_5018168144" evidence="3">
    <location>
        <begin position="24"/>
        <end position="424"/>
    </location>
</feature>
<dbReference type="PANTHER" id="PTHR40111">
    <property type="entry name" value="CEPHALOSPORIN-C DEACETYLASE"/>
    <property type="match status" value="1"/>
</dbReference>
<dbReference type="Gene3D" id="3.40.50.1820">
    <property type="entry name" value="alpha/beta hydrolase"/>
    <property type="match status" value="1"/>
</dbReference>
<gene>
    <name evidence="5" type="ORF">EII41_02255</name>
</gene>